<dbReference type="PANTHER" id="PTHR43393">
    <property type="entry name" value="CYTOKININ RIBOSIDE 5'-MONOPHOSPHATE PHOSPHORIBOHYDROLASE"/>
    <property type="match status" value="1"/>
</dbReference>
<evidence type="ECO:0000313" key="2">
    <source>
        <dbReference type="Proteomes" id="UP000034502"/>
    </source>
</evidence>
<proteinExistence type="predicted"/>
<dbReference type="Pfam" id="PF18306">
    <property type="entry name" value="LDcluster4"/>
    <property type="match status" value="1"/>
</dbReference>
<evidence type="ECO:0008006" key="3">
    <source>
        <dbReference type="Google" id="ProtNLM"/>
    </source>
</evidence>
<accession>A0A0G1S4A4</accession>
<dbReference type="STRING" id="1618364.UX86_C0011G0025"/>
<gene>
    <name evidence="1" type="ORF">UX86_C0011G0025</name>
</gene>
<dbReference type="AlphaFoldDB" id="A0A0G1S4A4"/>
<evidence type="ECO:0000313" key="1">
    <source>
        <dbReference type="EMBL" id="KKU64217.1"/>
    </source>
</evidence>
<dbReference type="PANTHER" id="PTHR43393:SF3">
    <property type="entry name" value="LYSINE DECARBOXYLASE-LIKE PROTEIN"/>
    <property type="match status" value="1"/>
</dbReference>
<sequence length="220" mass="24698">MRWYNKRMADGKEDKTLTKEKMIKTVSCLGFANAEEDDPLYKEAYGVGKALAQAGYVVANGGGPGVMRATSEGAKSVGGKVIGVTFYPKDIALFEGRDKKNPIDEEIVTQNYLERTLTLLDVGQTYVIFKGGTGTISEFGMAWGLARLYFGHHKPLILYGKFWENIMAAFLSNMRMRPEEFQVYRVVNSPEEVVKSLELFEMMLQHDSHAFNPAEKAFEL</sequence>
<organism evidence="1 2">
    <name type="scientific">Candidatus Amesbacteria bacterium GW2011_GWC1_47_15</name>
    <dbReference type="NCBI Taxonomy" id="1618364"/>
    <lineage>
        <taxon>Bacteria</taxon>
        <taxon>Candidatus Amesiibacteriota</taxon>
    </lineage>
</organism>
<dbReference type="InterPro" id="IPR052341">
    <property type="entry name" value="LOG_family_nucleotidases"/>
</dbReference>
<dbReference type="InterPro" id="IPR041164">
    <property type="entry name" value="LDcluster4"/>
</dbReference>
<dbReference type="Proteomes" id="UP000034502">
    <property type="component" value="Unassembled WGS sequence"/>
</dbReference>
<protein>
    <recommendedName>
        <fullName evidence="3">Rossmann fold nucleotide-binding protein</fullName>
    </recommendedName>
</protein>
<dbReference type="SUPFAM" id="SSF102405">
    <property type="entry name" value="MCP/YpsA-like"/>
    <property type="match status" value="1"/>
</dbReference>
<name>A0A0G1S4A4_9BACT</name>
<comment type="caution">
    <text evidence="1">The sequence shown here is derived from an EMBL/GenBank/DDBJ whole genome shotgun (WGS) entry which is preliminary data.</text>
</comment>
<dbReference type="GO" id="GO:0005829">
    <property type="term" value="C:cytosol"/>
    <property type="evidence" value="ECO:0007669"/>
    <property type="project" value="TreeGrafter"/>
</dbReference>
<dbReference type="EMBL" id="LCNU01000011">
    <property type="protein sequence ID" value="KKU64217.1"/>
    <property type="molecule type" value="Genomic_DNA"/>
</dbReference>
<reference evidence="1 2" key="1">
    <citation type="journal article" date="2015" name="Nature">
        <title>rRNA introns, odd ribosomes, and small enigmatic genomes across a large radiation of phyla.</title>
        <authorList>
            <person name="Brown C.T."/>
            <person name="Hug L.A."/>
            <person name="Thomas B.C."/>
            <person name="Sharon I."/>
            <person name="Castelle C.J."/>
            <person name="Singh A."/>
            <person name="Wilkins M.J."/>
            <person name="Williams K.H."/>
            <person name="Banfield J.F."/>
        </authorList>
    </citation>
    <scope>NUCLEOTIDE SEQUENCE [LARGE SCALE GENOMIC DNA]</scope>
</reference>
<dbReference type="Gene3D" id="3.40.50.450">
    <property type="match status" value="1"/>
</dbReference>